<keyword evidence="5" id="KW-1185">Reference proteome</keyword>
<dbReference type="GO" id="GO:1904680">
    <property type="term" value="F:peptide transmembrane transporter activity"/>
    <property type="evidence" value="ECO:0007669"/>
    <property type="project" value="TreeGrafter"/>
</dbReference>
<dbReference type="EMBL" id="WUBI01000001">
    <property type="protein sequence ID" value="MWV43205.1"/>
    <property type="molecule type" value="Genomic_DNA"/>
</dbReference>
<dbReference type="Pfam" id="PF00496">
    <property type="entry name" value="SBP_bac_5"/>
    <property type="match status" value="1"/>
</dbReference>
<dbReference type="InterPro" id="IPR039424">
    <property type="entry name" value="SBP_5"/>
</dbReference>
<dbReference type="GO" id="GO:0015833">
    <property type="term" value="P:peptide transport"/>
    <property type="evidence" value="ECO:0007669"/>
    <property type="project" value="TreeGrafter"/>
</dbReference>
<protein>
    <recommendedName>
        <fullName evidence="6">SgrR family transcriptional regulator</fullName>
    </recommendedName>
</protein>
<evidence type="ECO:0000259" key="2">
    <source>
        <dbReference type="Pfam" id="PF00496"/>
    </source>
</evidence>
<feature type="domain" description="Transcriptional regulator SgrR N-terminal HTH" evidence="3">
    <location>
        <begin position="5"/>
        <end position="103"/>
    </location>
</feature>
<dbReference type="GO" id="GO:0003677">
    <property type="term" value="F:DNA binding"/>
    <property type="evidence" value="ECO:0007669"/>
    <property type="project" value="UniProtKB-KW"/>
</dbReference>
<dbReference type="Pfam" id="PF12793">
    <property type="entry name" value="SgrR_N"/>
    <property type="match status" value="1"/>
</dbReference>
<dbReference type="Gene3D" id="3.10.105.10">
    <property type="entry name" value="Dipeptide-binding Protein, Domain 3"/>
    <property type="match status" value="1"/>
</dbReference>
<dbReference type="InterPro" id="IPR025370">
    <property type="entry name" value="SgrR_HTH_N"/>
</dbReference>
<sequence>MLLNEHYLKLYDRFAEGKGSGIPIEVTLEDLAAALFCTVRNAKLILRRLVEEQLVEWLPGRGRGNYSQITFHAGKEDFLFNLSVSLAQNGEYKQAFELLSEYGNGTHAKEQFMTWLNGHFGYKKEEGTEGLPASDSLIFPVLHPPRTLDPAEANYAFDSHLQHQIFDRLLSFDEQLGRIVPGIAHHWKSDNNATQWTFYLRKGIRFHHGQELTSKDIVFTFERLRMDTQNQWILREVAEMISLGPRVVRILLRKPNRIFDRFMCSVGASILPFGLAGQEETQFWTQPIGTGPFKVVSYSNHRMKLAAHIDYHHGRPYLDEVDIVIMPEDCDPESIGYPAVLHTWGKFIQEERDMPTNDWETTEKLRQACTMLTWNLNRGGPQQSEAFRRAVRMIVHPGEMIAELGGARILPAFGFRPDESRTLVIDPLRPERVRSALKEAGYDGTALQISVIDKYKEDAEWIRKRLEDWGIQAEICNYKIWEDADCTISSIILAEDEVCEIETYENRSSVLRKYLDKERMGWITERIDDALGAEQVETRRIVLREIEQHLRDEASVIFLHHRQLNTFLHPFVRGISLNALGWIDFKDVWLETYD</sequence>
<keyword evidence="1" id="KW-0238">DNA-binding</keyword>
<dbReference type="PANTHER" id="PTHR30290:SF72">
    <property type="entry name" value="HTH-TYPE TRANSCRIPTIONAL REGULATOR SGRR"/>
    <property type="match status" value="1"/>
</dbReference>
<evidence type="ECO:0000259" key="3">
    <source>
        <dbReference type="Pfam" id="PF12793"/>
    </source>
</evidence>
<evidence type="ECO:0000313" key="5">
    <source>
        <dbReference type="Proteomes" id="UP000460318"/>
    </source>
</evidence>
<evidence type="ECO:0000256" key="1">
    <source>
        <dbReference type="ARBA" id="ARBA00023125"/>
    </source>
</evidence>
<evidence type="ECO:0000313" key="4">
    <source>
        <dbReference type="EMBL" id="MWV43205.1"/>
    </source>
</evidence>
<dbReference type="AlphaFoldDB" id="A0A7X3LGH5"/>
<accession>A0A7X3LGH5</accession>
<name>A0A7X3LGH5_9BACL</name>
<comment type="caution">
    <text evidence="4">The sequence shown here is derived from an EMBL/GenBank/DDBJ whole genome shotgun (WGS) entry which is preliminary data.</text>
</comment>
<gene>
    <name evidence="4" type="ORF">GRF59_06135</name>
</gene>
<proteinExistence type="predicted"/>
<dbReference type="Gene3D" id="3.90.76.10">
    <property type="entry name" value="Dipeptide-binding Protein, Domain 1"/>
    <property type="match status" value="1"/>
</dbReference>
<organism evidence="4 5">
    <name type="scientific">Paenibacillus dendrobii</name>
    <dbReference type="NCBI Taxonomy" id="2691084"/>
    <lineage>
        <taxon>Bacteria</taxon>
        <taxon>Bacillati</taxon>
        <taxon>Bacillota</taxon>
        <taxon>Bacilli</taxon>
        <taxon>Bacillales</taxon>
        <taxon>Paenibacillaceae</taxon>
        <taxon>Paenibacillus</taxon>
    </lineage>
</organism>
<dbReference type="Gene3D" id="3.40.190.10">
    <property type="entry name" value="Periplasmic binding protein-like II"/>
    <property type="match status" value="1"/>
</dbReference>
<dbReference type="InterPro" id="IPR000914">
    <property type="entry name" value="SBP_5_dom"/>
</dbReference>
<feature type="domain" description="Solute-binding protein family 5" evidence="2">
    <location>
        <begin position="179"/>
        <end position="481"/>
    </location>
</feature>
<evidence type="ECO:0008006" key="6">
    <source>
        <dbReference type="Google" id="ProtNLM"/>
    </source>
</evidence>
<dbReference type="PANTHER" id="PTHR30290">
    <property type="entry name" value="PERIPLASMIC BINDING COMPONENT OF ABC TRANSPORTER"/>
    <property type="match status" value="1"/>
</dbReference>
<reference evidence="4 5" key="1">
    <citation type="submission" date="2019-12" db="EMBL/GenBank/DDBJ databases">
        <title>Paenibacillus sp. nov., an endophytic bacterium isolated from the stem of Dendrobium.</title>
        <authorList>
            <person name="Zhao R."/>
        </authorList>
    </citation>
    <scope>NUCLEOTIDE SEQUENCE [LARGE SCALE GENOMIC DNA]</scope>
    <source>
        <strain evidence="4 5">HJL G12</strain>
    </source>
</reference>
<dbReference type="SUPFAM" id="SSF53850">
    <property type="entry name" value="Periplasmic binding protein-like II"/>
    <property type="match status" value="1"/>
</dbReference>
<dbReference type="Proteomes" id="UP000460318">
    <property type="component" value="Unassembled WGS sequence"/>
</dbReference>